<accession>A0AA97AL52</accession>
<dbReference type="EMBL" id="CP053586">
    <property type="protein sequence ID" value="WNZ24272.1"/>
    <property type="molecule type" value="Genomic_DNA"/>
</dbReference>
<dbReference type="NCBIfam" id="NF037954">
    <property type="entry name" value="het_cyst_PatD"/>
    <property type="match status" value="1"/>
</dbReference>
<sequence length="142" mass="15829">MASAFDSSYRQFQQRLQQLQIQVVDASPHELRVAIAKIQQMFQLQIVPLAETIEASLSTQLQSIHTEINKQLRLLETDGVFLQAARQPTTAQQRKQQINHRLDLLLQYCAASLALQPQPDGFSDASASTPESSTKAPPTESN</sequence>
<feature type="region of interest" description="Disordered" evidence="1">
    <location>
        <begin position="119"/>
        <end position="142"/>
    </location>
</feature>
<evidence type="ECO:0000313" key="2">
    <source>
        <dbReference type="EMBL" id="WNZ24272.1"/>
    </source>
</evidence>
<dbReference type="InterPro" id="IPR047810">
    <property type="entry name" value="PatD-like"/>
</dbReference>
<name>A0AA97AL52_9CYAN</name>
<feature type="compositionally biased region" description="Polar residues" evidence="1">
    <location>
        <begin position="125"/>
        <end position="142"/>
    </location>
</feature>
<gene>
    <name evidence="2" type="primary">patD</name>
    <name evidence="2" type="ORF">HJG54_16355</name>
</gene>
<dbReference type="RefSeq" id="WP_316430003.1">
    <property type="nucleotide sequence ID" value="NZ_CP053586.1"/>
</dbReference>
<evidence type="ECO:0000256" key="1">
    <source>
        <dbReference type="SAM" id="MobiDB-lite"/>
    </source>
</evidence>
<protein>
    <submittedName>
        <fullName evidence="2">Heterocyst frequency control protein PatD</fullName>
    </submittedName>
</protein>
<reference evidence="2" key="1">
    <citation type="submission" date="2020-05" db="EMBL/GenBank/DDBJ databases">
        <authorList>
            <person name="Zhu T."/>
            <person name="Keshari N."/>
            <person name="Lu X."/>
        </authorList>
    </citation>
    <scope>NUCLEOTIDE SEQUENCE</scope>
    <source>
        <strain evidence="2">NK1-12</strain>
    </source>
</reference>
<dbReference type="AlphaFoldDB" id="A0AA97AL52"/>
<proteinExistence type="predicted"/>
<organism evidence="2">
    <name type="scientific">Leptolyngbya sp. NK1-12</name>
    <dbReference type="NCBI Taxonomy" id="2547451"/>
    <lineage>
        <taxon>Bacteria</taxon>
        <taxon>Bacillati</taxon>
        <taxon>Cyanobacteriota</taxon>
        <taxon>Cyanophyceae</taxon>
        <taxon>Leptolyngbyales</taxon>
        <taxon>Leptolyngbyaceae</taxon>
        <taxon>Leptolyngbya group</taxon>
        <taxon>Leptolyngbya</taxon>
    </lineage>
</organism>